<keyword evidence="5" id="KW-1185">Reference proteome</keyword>
<evidence type="ECO:0000256" key="1">
    <source>
        <dbReference type="ARBA" id="ARBA00023098"/>
    </source>
</evidence>
<gene>
    <name evidence="4" type="ORF">ACFSNB_03995</name>
</gene>
<sequence length="369" mass="41631">MQHLHPKAQRLHQKQAAKSARNAAMSESASRTALVLGGGAPNSALMAGALAAFEDQRVRFDVVTSSGAGGLVSLLWLAPRDAAPSEALRNWIEAYVDDRIYRQFPVDYKVFHKPGPWADWSRTLFGGALLGQSGGFGFDQALPRFWRDWTQLMTATLTPSAVTPNSLGLCARVPWAEKLVDFDRIRDIEPYFYLNAYNIDQEIMEDFSKEEITPDHFRAAFAFPFIYGPYQMGEDHYYEAASHDALNFRDLVEKHTGLETIVVLDVLGSSPLVRRPRNLYDSWVQSMIIPLVKVAESNLELFALKHNNGWRRSEGAKSDLLVLPFDVPEDDLPEVLDWSYSNGKRLFTIGYDSALAFLDRHGDRLFPHH</sequence>
<dbReference type="Pfam" id="PF01734">
    <property type="entry name" value="Patatin"/>
    <property type="match status" value="1"/>
</dbReference>
<organism evidence="4 5">
    <name type="scientific">Phaeospirillum tilakii</name>
    <dbReference type="NCBI Taxonomy" id="741673"/>
    <lineage>
        <taxon>Bacteria</taxon>
        <taxon>Pseudomonadati</taxon>
        <taxon>Pseudomonadota</taxon>
        <taxon>Alphaproteobacteria</taxon>
        <taxon>Rhodospirillales</taxon>
        <taxon>Rhodospirillaceae</taxon>
        <taxon>Phaeospirillum</taxon>
    </lineage>
</organism>
<dbReference type="InterPro" id="IPR002641">
    <property type="entry name" value="PNPLA_dom"/>
</dbReference>
<dbReference type="InterPro" id="IPR016035">
    <property type="entry name" value="Acyl_Trfase/lysoPLipase"/>
</dbReference>
<accession>A0ABW5CA73</accession>
<evidence type="ECO:0000313" key="4">
    <source>
        <dbReference type="EMBL" id="MFD2232960.1"/>
    </source>
</evidence>
<evidence type="ECO:0000313" key="5">
    <source>
        <dbReference type="Proteomes" id="UP001597296"/>
    </source>
</evidence>
<proteinExistence type="predicted"/>
<name>A0ABW5CA73_9PROT</name>
<feature type="compositionally biased region" description="Basic residues" evidence="2">
    <location>
        <begin position="1"/>
        <end position="15"/>
    </location>
</feature>
<dbReference type="Gene3D" id="3.40.1090.10">
    <property type="entry name" value="Cytosolic phospholipase A2 catalytic domain"/>
    <property type="match status" value="1"/>
</dbReference>
<dbReference type="EMBL" id="JBHUIY010000005">
    <property type="protein sequence ID" value="MFD2232960.1"/>
    <property type="molecule type" value="Genomic_DNA"/>
</dbReference>
<dbReference type="RefSeq" id="WP_377314718.1">
    <property type="nucleotide sequence ID" value="NZ_JBHUIY010000005.1"/>
</dbReference>
<evidence type="ECO:0000256" key="2">
    <source>
        <dbReference type="SAM" id="MobiDB-lite"/>
    </source>
</evidence>
<reference evidence="5" key="1">
    <citation type="journal article" date="2019" name="Int. J. Syst. Evol. Microbiol.">
        <title>The Global Catalogue of Microorganisms (GCM) 10K type strain sequencing project: providing services to taxonomists for standard genome sequencing and annotation.</title>
        <authorList>
            <consortium name="The Broad Institute Genomics Platform"/>
            <consortium name="The Broad Institute Genome Sequencing Center for Infectious Disease"/>
            <person name="Wu L."/>
            <person name="Ma J."/>
        </authorList>
    </citation>
    <scope>NUCLEOTIDE SEQUENCE [LARGE SCALE GENOMIC DNA]</scope>
    <source>
        <strain evidence="5">KCTC 15012</strain>
    </source>
</reference>
<evidence type="ECO:0000259" key="3">
    <source>
        <dbReference type="Pfam" id="PF01734"/>
    </source>
</evidence>
<keyword evidence="1" id="KW-0443">Lipid metabolism</keyword>
<dbReference type="SUPFAM" id="SSF52151">
    <property type="entry name" value="FabD/lysophospholipase-like"/>
    <property type="match status" value="1"/>
</dbReference>
<feature type="region of interest" description="Disordered" evidence="2">
    <location>
        <begin position="1"/>
        <end position="23"/>
    </location>
</feature>
<protein>
    <submittedName>
        <fullName evidence="4">Patatin-like phospholipase family protein</fullName>
    </submittedName>
</protein>
<dbReference type="Proteomes" id="UP001597296">
    <property type="component" value="Unassembled WGS sequence"/>
</dbReference>
<feature type="domain" description="PNPLA" evidence="3">
    <location>
        <begin position="34"/>
        <end position="249"/>
    </location>
</feature>
<comment type="caution">
    <text evidence="4">The sequence shown here is derived from an EMBL/GenBank/DDBJ whole genome shotgun (WGS) entry which is preliminary data.</text>
</comment>